<dbReference type="InterPro" id="IPR001579">
    <property type="entry name" value="Glyco_hydro_18_chit_AS"/>
</dbReference>
<dbReference type="RefSeq" id="WP_133552057.1">
    <property type="nucleotide sequence ID" value="NZ_SNWM01000001.1"/>
</dbReference>
<sequence>MKVARYSILVLICLSFGFKVGKKKVVIGYVGGYRGLVNTAAIEVEKLTHINYAFVDIKDNKAWLHQERTDTVNFRNLNALRQRNKDIKILISIGGWTWSGKFSDAMLSDTSRLTFAKSAVGIIERYNLDGIDIDWEYPGLHGAAGNVFRLEDKQNYTLMFKTLREQLDSLQQITRKSYLLTTAVGAFPGFVSHTDMGEVQKYLDYVNLMTYDFGGSPSVHQSNLYPTADYGSENSADKAFNDFTKAGVPAEKLVMGIPFYGRGYEVEDAVNHGLGRKVISSIKSGGFTFISDSLENKKGYKKFWDRKAKVPYLFNKQDRHFIAYDDRRSVKEKCAYVLRKDMAGVMYWEHDSDLKGYLLTEIHNYLLKKKAVN</sequence>
<dbReference type="EMBL" id="SNWM01000001">
    <property type="protein sequence ID" value="TDO24238.1"/>
    <property type="molecule type" value="Genomic_DNA"/>
</dbReference>
<proteinExistence type="inferred from homology"/>
<dbReference type="PANTHER" id="PTHR11177">
    <property type="entry name" value="CHITINASE"/>
    <property type="match status" value="1"/>
</dbReference>
<dbReference type="GO" id="GO:0006032">
    <property type="term" value="P:chitin catabolic process"/>
    <property type="evidence" value="ECO:0007669"/>
    <property type="project" value="UniProtKB-KW"/>
</dbReference>
<dbReference type="InterPro" id="IPR029070">
    <property type="entry name" value="Chitinase_insertion_sf"/>
</dbReference>
<dbReference type="GO" id="GO:0005975">
    <property type="term" value="P:carbohydrate metabolic process"/>
    <property type="evidence" value="ECO:0007669"/>
    <property type="project" value="InterPro"/>
</dbReference>
<dbReference type="PANTHER" id="PTHR11177:SF317">
    <property type="entry name" value="CHITINASE 12-RELATED"/>
    <property type="match status" value="1"/>
</dbReference>
<evidence type="ECO:0000256" key="1">
    <source>
        <dbReference type="ARBA" id="ARBA00000822"/>
    </source>
</evidence>
<protein>
    <recommendedName>
        <fullName evidence="2">chitinase</fullName>
        <ecNumber evidence="2">3.2.1.14</ecNumber>
    </recommendedName>
</protein>
<dbReference type="Gene3D" id="3.10.50.10">
    <property type="match status" value="1"/>
</dbReference>
<evidence type="ECO:0000256" key="6">
    <source>
        <dbReference type="RuleBase" id="RU000489"/>
    </source>
</evidence>
<feature type="domain" description="GH18" evidence="8">
    <location>
        <begin position="24"/>
        <end position="369"/>
    </location>
</feature>
<dbReference type="InterPro" id="IPR011583">
    <property type="entry name" value="Chitinase_II/V-like_cat"/>
</dbReference>
<keyword evidence="10" id="KW-1185">Reference proteome</keyword>
<dbReference type="AlphaFoldDB" id="A0A4V3C416"/>
<dbReference type="InterPro" id="IPR050314">
    <property type="entry name" value="Glycosyl_Hydrlase_18"/>
</dbReference>
<dbReference type="GO" id="GO:0008061">
    <property type="term" value="F:chitin binding"/>
    <property type="evidence" value="ECO:0007669"/>
    <property type="project" value="InterPro"/>
</dbReference>
<evidence type="ECO:0000313" key="10">
    <source>
        <dbReference type="Proteomes" id="UP000295499"/>
    </source>
</evidence>
<evidence type="ECO:0000256" key="2">
    <source>
        <dbReference type="ARBA" id="ARBA00012729"/>
    </source>
</evidence>
<dbReference type="Gene3D" id="3.20.20.80">
    <property type="entry name" value="Glycosidases"/>
    <property type="match status" value="1"/>
</dbReference>
<evidence type="ECO:0000313" key="9">
    <source>
        <dbReference type="EMBL" id="TDO24238.1"/>
    </source>
</evidence>
<dbReference type="CDD" id="cd06548">
    <property type="entry name" value="GH18_chitinase"/>
    <property type="match status" value="1"/>
</dbReference>
<keyword evidence="5 6" id="KW-0326">Glycosidase</keyword>
<evidence type="ECO:0000256" key="4">
    <source>
        <dbReference type="ARBA" id="ARBA00023024"/>
    </source>
</evidence>
<dbReference type="InterPro" id="IPR001223">
    <property type="entry name" value="Glyco_hydro18_cat"/>
</dbReference>
<dbReference type="OrthoDB" id="9775889at2"/>
<evidence type="ECO:0000256" key="3">
    <source>
        <dbReference type="ARBA" id="ARBA00022801"/>
    </source>
</evidence>
<dbReference type="GO" id="GO:0008843">
    <property type="term" value="F:endochitinase activity"/>
    <property type="evidence" value="ECO:0007669"/>
    <property type="project" value="UniProtKB-EC"/>
</dbReference>
<comment type="caution">
    <text evidence="9">The sequence shown here is derived from an EMBL/GenBank/DDBJ whole genome shotgun (WGS) entry which is preliminary data.</text>
</comment>
<keyword evidence="3 6" id="KW-0378">Hydrolase</keyword>
<dbReference type="Proteomes" id="UP000295499">
    <property type="component" value="Unassembled WGS sequence"/>
</dbReference>
<dbReference type="SUPFAM" id="SSF51445">
    <property type="entry name" value="(Trans)glycosidases"/>
    <property type="match status" value="1"/>
</dbReference>
<name>A0A4V3C416_9SPHI</name>
<keyword evidence="4" id="KW-0624">Polysaccharide degradation</keyword>
<dbReference type="PROSITE" id="PS01095">
    <property type="entry name" value="GH18_1"/>
    <property type="match status" value="1"/>
</dbReference>
<evidence type="ECO:0000256" key="7">
    <source>
        <dbReference type="RuleBase" id="RU004453"/>
    </source>
</evidence>
<evidence type="ECO:0000256" key="5">
    <source>
        <dbReference type="ARBA" id="ARBA00023295"/>
    </source>
</evidence>
<dbReference type="InterPro" id="IPR017853">
    <property type="entry name" value="GH"/>
</dbReference>
<dbReference type="Pfam" id="PF00704">
    <property type="entry name" value="Glyco_hydro_18"/>
    <property type="match status" value="1"/>
</dbReference>
<reference evidence="9 10" key="1">
    <citation type="submission" date="2019-03" db="EMBL/GenBank/DDBJ databases">
        <title>Genomic Encyclopedia of Archaeal and Bacterial Type Strains, Phase II (KMG-II): from individual species to whole genera.</title>
        <authorList>
            <person name="Goeker M."/>
        </authorList>
    </citation>
    <scope>NUCLEOTIDE SEQUENCE [LARGE SCALE GENOMIC DNA]</scope>
    <source>
        <strain evidence="9 10">DSM 19034</strain>
    </source>
</reference>
<evidence type="ECO:0000259" key="8">
    <source>
        <dbReference type="PROSITE" id="PS51910"/>
    </source>
</evidence>
<keyword evidence="4" id="KW-0119">Carbohydrate metabolism</keyword>
<accession>A0A4V3C416</accession>
<dbReference type="PROSITE" id="PS51910">
    <property type="entry name" value="GH18_2"/>
    <property type="match status" value="1"/>
</dbReference>
<comment type="catalytic activity">
    <reaction evidence="1">
        <text>Random endo-hydrolysis of N-acetyl-beta-D-glucosaminide (1-&gt;4)-beta-linkages in chitin and chitodextrins.</text>
        <dbReference type="EC" id="3.2.1.14"/>
    </reaction>
</comment>
<organism evidence="9 10">
    <name type="scientific">Pedobacter duraquae</name>
    <dbReference type="NCBI Taxonomy" id="425511"/>
    <lineage>
        <taxon>Bacteria</taxon>
        <taxon>Pseudomonadati</taxon>
        <taxon>Bacteroidota</taxon>
        <taxon>Sphingobacteriia</taxon>
        <taxon>Sphingobacteriales</taxon>
        <taxon>Sphingobacteriaceae</taxon>
        <taxon>Pedobacter</taxon>
    </lineage>
</organism>
<keyword evidence="4" id="KW-0146">Chitin degradation</keyword>
<comment type="similarity">
    <text evidence="7">Belongs to the glycosyl hydrolase 18 family.</text>
</comment>
<gene>
    <name evidence="9" type="ORF">CLV32_0527</name>
</gene>
<dbReference type="SUPFAM" id="SSF54556">
    <property type="entry name" value="Chitinase insertion domain"/>
    <property type="match status" value="1"/>
</dbReference>
<dbReference type="EC" id="3.2.1.14" evidence="2"/>
<dbReference type="SMART" id="SM00636">
    <property type="entry name" value="Glyco_18"/>
    <property type="match status" value="1"/>
</dbReference>